<name>A0A9K3NVL5_HELAN</name>
<reference evidence="1" key="1">
    <citation type="journal article" date="2017" name="Nature">
        <title>The sunflower genome provides insights into oil metabolism, flowering and Asterid evolution.</title>
        <authorList>
            <person name="Badouin H."/>
            <person name="Gouzy J."/>
            <person name="Grassa C.J."/>
            <person name="Murat F."/>
            <person name="Staton S.E."/>
            <person name="Cottret L."/>
            <person name="Lelandais-Briere C."/>
            <person name="Owens G.L."/>
            <person name="Carrere S."/>
            <person name="Mayjonade B."/>
            <person name="Legrand L."/>
            <person name="Gill N."/>
            <person name="Kane N.C."/>
            <person name="Bowers J.E."/>
            <person name="Hubner S."/>
            <person name="Bellec A."/>
            <person name="Berard A."/>
            <person name="Berges H."/>
            <person name="Blanchet N."/>
            <person name="Boniface M.C."/>
            <person name="Brunel D."/>
            <person name="Catrice O."/>
            <person name="Chaidir N."/>
            <person name="Claudel C."/>
            <person name="Donnadieu C."/>
            <person name="Faraut T."/>
            <person name="Fievet G."/>
            <person name="Helmstetter N."/>
            <person name="King M."/>
            <person name="Knapp S.J."/>
            <person name="Lai Z."/>
            <person name="Le Paslier M.C."/>
            <person name="Lippi Y."/>
            <person name="Lorenzon L."/>
            <person name="Mandel J.R."/>
            <person name="Marage G."/>
            <person name="Marchand G."/>
            <person name="Marquand E."/>
            <person name="Bret-Mestries E."/>
            <person name="Morien E."/>
            <person name="Nambeesan S."/>
            <person name="Nguyen T."/>
            <person name="Pegot-Espagnet P."/>
            <person name="Pouilly N."/>
            <person name="Raftis F."/>
            <person name="Sallet E."/>
            <person name="Schiex T."/>
            <person name="Thomas J."/>
            <person name="Vandecasteele C."/>
            <person name="Vares D."/>
            <person name="Vear F."/>
            <person name="Vautrin S."/>
            <person name="Crespi M."/>
            <person name="Mangin B."/>
            <person name="Burke J.M."/>
            <person name="Salse J."/>
            <person name="Munos S."/>
            <person name="Vincourt P."/>
            <person name="Rieseberg L.H."/>
            <person name="Langlade N.B."/>
        </authorList>
    </citation>
    <scope>NUCLEOTIDE SEQUENCE</scope>
    <source>
        <tissue evidence="1">Leaves</tissue>
    </source>
</reference>
<dbReference type="AlphaFoldDB" id="A0A9K3NVL5"/>
<dbReference type="EMBL" id="MNCJ02000318">
    <property type="protein sequence ID" value="KAF5814912.1"/>
    <property type="molecule type" value="Genomic_DNA"/>
</dbReference>
<keyword evidence="2" id="KW-1185">Reference proteome</keyword>
<dbReference type="Gramene" id="mRNA:HanXRQr2_Chr03g0116501">
    <property type="protein sequence ID" value="mRNA:HanXRQr2_Chr03g0116501"/>
    <property type="gene ID" value="HanXRQr2_Chr03g0116501"/>
</dbReference>
<evidence type="ECO:0000313" key="2">
    <source>
        <dbReference type="Proteomes" id="UP000215914"/>
    </source>
</evidence>
<organism evidence="1 2">
    <name type="scientific">Helianthus annuus</name>
    <name type="common">Common sunflower</name>
    <dbReference type="NCBI Taxonomy" id="4232"/>
    <lineage>
        <taxon>Eukaryota</taxon>
        <taxon>Viridiplantae</taxon>
        <taxon>Streptophyta</taxon>
        <taxon>Embryophyta</taxon>
        <taxon>Tracheophyta</taxon>
        <taxon>Spermatophyta</taxon>
        <taxon>Magnoliopsida</taxon>
        <taxon>eudicotyledons</taxon>
        <taxon>Gunneridae</taxon>
        <taxon>Pentapetalae</taxon>
        <taxon>asterids</taxon>
        <taxon>campanulids</taxon>
        <taxon>Asterales</taxon>
        <taxon>Asteraceae</taxon>
        <taxon>Asteroideae</taxon>
        <taxon>Heliantheae alliance</taxon>
        <taxon>Heliantheae</taxon>
        <taxon>Helianthus</taxon>
    </lineage>
</organism>
<gene>
    <name evidence="1" type="ORF">HanXRQr2_Chr03g0116501</name>
</gene>
<comment type="caution">
    <text evidence="1">The sequence shown here is derived from an EMBL/GenBank/DDBJ whole genome shotgun (WGS) entry which is preliminary data.</text>
</comment>
<reference evidence="1" key="2">
    <citation type="submission" date="2020-06" db="EMBL/GenBank/DDBJ databases">
        <title>Helianthus annuus Genome sequencing and assembly Release 2.</title>
        <authorList>
            <person name="Gouzy J."/>
            <person name="Langlade N."/>
            <person name="Munos S."/>
        </authorList>
    </citation>
    <scope>NUCLEOTIDE SEQUENCE</scope>
    <source>
        <tissue evidence="1">Leaves</tissue>
    </source>
</reference>
<evidence type="ECO:0000313" key="1">
    <source>
        <dbReference type="EMBL" id="KAF5814912.1"/>
    </source>
</evidence>
<proteinExistence type="predicted"/>
<dbReference type="Proteomes" id="UP000215914">
    <property type="component" value="Unassembled WGS sequence"/>
</dbReference>
<sequence>MTKHGLLESQPLLPKWLYPFVDYLCTISWVLRKSPTCLIVQVT</sequence>
<protein>
    <submittedName>
        <fullName evidence="1">Uncharacterized protein</fullName>
    </submittedName>
</protein>
<accession>A0A9K3NVL5</accession>